<dbReference type="PANTHER" id="PTHR37984">
    <property type="entry name" value="PROTEIN CBG26694"/>
    <property type="match status" value="1"/>
</dbReference>
<sequence>MQSFLGSASYYRNHIKDIFHITSTLYNLCSNYVVFEIAQEKRDAYDRIKYELTNAPVLILPDFELPLNLYIDAAFSQGLGAALHQRQIMDGEPREGVICYISKKFNVSEARYGATHAEFLCLFWALKKLHYYLKGPVFEVFS</sequence>
<comment type="caution">
    <text evidence="3">The sequence shown here is derived from an EMBL/GenBank/DDBJ whole genome shotgun (WGS) entry which is preliminary data.</text>
</comment>
<dbReference type="InterPro" id="IPR041577">
    <property type="entry name" value="RT_RNaseH_2"/>
</dbReference>
<reference evidence="3" key="1">
    <citation type="submission" date="2021-03" db="EMBL/GenBank/DDBJ databases">
        <title>Draft genome sequence of rust myrtle Austropuccinia psidii MF-1, a brazilian biotype.</title>
        <authorList>
            <person name="Quecine M.C."/>
            <person name="Pachon D.M.R."/>
            <person name="Bonatelli M.L."/>
            <person name="Correr F.H."/>
            <person name="Franceschini L.M."/>
            <person name="Leite T.F."/>
            <person name="Margarido G.R.A."/>
            <person name="Almeida C.A."/>
            <person name="Ferrarezi J.A."/>
            <person name="Labate C.A."/>
        </authorList>
    </citation>
    <scope>NUCLEOTIDE SEQUENCE</scope>
    <source>
        <strain evidence="3">MF-1</strain>
    </source>
</reference>
<dbReference type="Proteomes" id="UP000765509">
    <property type="component" value="Unassembled WGS sequence"/>
</dbReference>
<keyword evidence="1" id="KW-0511">Multifunctional enzyme</keyword>
<dbReference type="AlphaFoldDB" id="A0A9Q3CSM8"/>
<dbReference type="Pfam" id="PF17919">
    <property type="entry name" value="RT_RNaseH_2"/>
    <property type="match status" value="1"/>
</dbReference>
<organism evidence="3 4">
    <name type="scientific">Austropuccinia psidii MF-1</name>
    <dbReference type="NCBI Taxonomy" id="1389203"/>
    <lineage>
        <taxon>Eukaryota</taxon>
        <taxon>Fungi</taxon>
        <taxon>Dikarya</taxon>
        <taxon>Basidiomycota</taxon>
        <taxon>Pucciniomycotina</taxon>
        <taxon>Pucciniomycetes</taxon>
        <taxon>Pucciniales</taxon>
        <taxon>Sphaerophragmiaceae</taxon>
        <taxon>Austropuccinia</taxon>
    </lineage>
</organism>
<evidence type="ECO:0000313" key="3">
    <source>
        <dbReference type="EMBL" id="MBW0488173.1"/>
    </source>
</evidence>
<name>A0A9Q3CSM8_9BASI</name>
<evidence type="ECO:0000313" key="4">
    <source>
        <dbReference type="Proteomes" id="UP000765509"/>
    </source>
</evidence>
<dbReference type="GO" id="GO:0003824">
    <property type="term" value="F:catalytic activity"/>
    <property type="evidence" value="ECO:0007669"/>
    <property type="project" value="UniProtKB-KW"/>
</dbReference>
<dbReference type="PANTHER" id="PTHR37984:SF5">
    <property type="entry name" value="PROTEIN NYNRIN-LIKE"/>
    <property type="match status" value="1"/>
</dbReference>
<accession>A0A9Q3CSM8</accession>
<protein>
    <recommendedName>
        <fullName evidence="2">Reverse transcriptase/retrotransposon-derived protein RNase H-like domain-containing protein</fullName>
    </recommendedName>
</protein>
<dbReference type="InterPro" id="IPR043502">
    <property type="entry name" value="DNA/RNA_pol_sf"/>
</dbReference>
<keyword evidence="4" id="KW-1185">Reference proteome</keyword>
<dbReference type="InterPro" id="IPR043128">
    <property type="entry name" value="Rev_trsase/Diguanyl_cyclase"/>
</dbReference>
<dbReference type="Gene3D" id="3.30.70.270">
    <property type="match status" value="1"/>
</dbReference>
<evidence type="ECO:0000259" key="2">
    <source>
        <dbReference type="Pfam" id="PF17919"/>
    </source>
</evidence>
<feature type="domain" description="Reverse transcriptase/retrotransposon-derived protein RNase H-like" evidence="2">
    <location>
        <begin position="39"/>
        <end position="140"/>
    </location>
</feature>
<proteinExistence type="predicted"/>
<dbReference type="SUPFAM" id="SSF56672">
    <property type="entry name" value="DNA/RNA polymerases"/>
    <property type="match status" value="1"/>
</dbReference>
<dbReference type="EMBL" id="AVOT02009474">
    <property type="protein sequence ID" value="MBW0488173.1"/>
    <property type="molecule type" value="Genomic_DNA"/>
</dbReference>
<evidence type="ECO:0000256" key="1">
    <source>
        <dbReference type="ARBA" id="ARBA00023268"/>
    </source>
</evidence>
<dbReference type="InterPro" id="IPR050951">
    <property type="entry name" value="Retrovirus_Pol_polyprotein"/>
</dbReference>
<dbReference type="OrthoDB" id="3245114at2759"/>
<gene>
    <name evidence="3" type="ORF">O181_027888</name>
</gene>